<organism evidence="3">
    <name type="scientific">marine metagenome</name>
    <dbReference type="NCBI Taxonomy" id="408172"/>
    <lineage>
        <taxon>unclassified sequences</taxon>
        <taxon>metagenomes</taxon>
        <taxon>ecological metagenomes</taxon>
    </lineage>
</organism>
<dbReference type="AlphaFoldDB" id="A0A382PNE5"/>
<sequence>MINVLDISLSPTATVKDALKLIDYGAVRIALIVDQQQHLLGTLSDGDIRRGLLRKKTLNDSIEDLYFKSPICANENDSKEILLNLIVKHKVNQIPIINDNKQIVGLFVLDDNLSTKQHENTVVLMVGGLGTRLRPLTENTPKPMLEVGGK</sequence>
<evidence type="ECO:0000256" key="1">
    <source>
        <dbReference type="ARBA" id="ARBA00022737"/>
    </source>
</evidence>
<dbReference type="Pfam" id="PF00483">
    <property type="entry name" value="NTP_transferase"/>
    <property type="match status" value="1"/>
</dbReference>
<dbReference type="InterPro" id="IPR005835">
    <property type="entry name" value="NTP_transferase_dom"/>
</dbReference>
<dbReference type="CDD" id="cd04607">
    <property type="entry name" value="CBS_pair_NTP_transferase_assoc"/>
    <property type="match status" value="1"/>
</dbReference>
<dbReference type="InterPro" id="IPR051462">
    <property type="entry name" value="CBS_domain-containing"/>
</dbReference>
<dbReference type="PROSITE" id="PS51371">
    <property type="entry name" value="CBS"/>
    <property type="match status" value="2"/>
</dbReference>
<protein>
    <recommendedName>
        <fullName evidence="2">CBS domain-containing protein</fullName>
    </recommendedName>
</protein>
<dbReference type="InterPro" id="IPR046342">
    <property type="entry name" value="CBS_dom_sf"/>
</dbReference>
<dbReference type="SUPFAM" id="SSF54631">
    <property type="entry name" value="CBS-domain pair"/>
    <property type="match status" value="1"/>
</dbReference>
<evidence type="ECO:0000313" key="3">
    <source>
        <dbReference type="EMBL" id="SVC74300.1"/>
    </source>
</evidence>
<keyword evidence="1" id="KW-0677">Repeat</keyword>
<feature type="domain" description="CBS" evidence="2">
    <location>
        <begin position="66"/>
        <end position="122"/>
    </location>
</feature>
<gene>
    <name evidence="3" type="ORF">METZ01_LOCUS327154</name>
</gene>
<dbReference type="EMBL" id="UINC01108301">
    <property type="protein sequence ID" value="SVC74300.1"/>
    <property type="molecule type" value="Genomic_DNA"/>
</dbReference>
<accession>A0A382PNE5</accession>
<evidence type="ECO:0000259" key="2">
    <source>
        <dbReference type="PROSITE" id="PS51371"/>
    </source>
</evidence>
<dbReference type="SUPFAM" id="SSF53448">
    <property type="entry name" value="Nucleotide-diphospho-sugar transferases"/>
    <property type="match status" value="1"/>
</dbReference>
<dbReference type="InterPro" id="IPR029044">
    <property type="entry name" value="Nucleotide-diphossugar_trans"/>
</dbReference>
<feature type="domain" description="CBS" evidence="2">
    <location>
        <begin position="1"/>
        <end position="61"/>
    </location>
</feature>
<name>A0A382PNE5_9ZZZZ</name>
<proteinExistence type="predicted"/>
<dbReference type="SMART" id="SM00116">
    <property type="entry name" value="CBS"/>
    <property type="match status" value="2"/>
</dbReference>
<dbReference type="Pfam" id="PF00571">
    <property type="entry name" value="CBS"/>
    <property type="match status" value="2"/>
</dbReference>
<dbReference type="InterPro" id="IPR000644">
    <property type="entry name" value="CBS_dom"/>
</dbReference>
<dbReference type="PANTHER" id="PTHR48108:SF26">
    <property type="entry name" value="CBS DOMAIN-CONTAINING PROTEIN DDB_G0289609"/>
    <property type="match status" value="1"/>
</dbReference>
<dbReference type="PANTHER" id="PTHR48108">
    <property type="entry name" value="CBS DOMAIN-CONTAINING PROTEIN CBSX2, CHLOROPLASTIC"/>
    <property type="match status" value="1"/>
</dbReference>
<feature type="non-terminal residue" evidence="3">
    <location>
        <position position="150"/>
    </location>
</feature>
<dbReference type="Gene3D" id="3.10.580.10">
    <property type="entry name" value="CBS-domain"/>
    <property type="match status" value="1"/>
</dbReference>
<dbReference type="Gene3D" id="3.90.550.10">
    <property type="entry name" value="Spore Coat Polysaccharide Biosynthesis Protein SpsA, Chain A"/>
    <property type="match status" value="1"/>
</dbReference>
<reference evidence="3" key="1">
    <citation type="submission" date="2018-05" db="EMBL/GenBank/DDBJ databases">
        <authorList>
            <person name="Lanie J.A."/>
            <person name="Ng W.-L."/>
            <person name="Kazmierczak K.M."/>
            <person name="Andrzejewski T.M."/>
            <person name="Davidsen T.M."/>
            <person name="Wayne K.J."/>
            <person name="Tettelin H."/>
            <person name="Glass J.I."/>
            <person name="Rusch D."/>
            <person name="Podicherti R."/>
            <person name="Tsui H.-C.T."/>
            <person name="Winkler M.E."/>
        </authorList>
    </citation>
    <scope>NUCLEOTIDE SEQUENCE</scope>
</reference>